<dbReference type="EMBL" id="KJ787534">
    <property type="protein sequence ID" value="AIX87733.1"/>
    <property type="molecule type" value="mRNA"/>
</dbReference>
<dbReference type="InterPro" id="IPR001148">
    <property type="entry name" value="CA_dom"/>
</dbReference>
<feature type="domain" description="Alpha-carbonic anhydrase" evidence="1">
    <location>
        <begin position="1"/>
        <end position="51"/>
    </location>
</feature>
<reference evidence="2" key="1">
    <citation type="journal article" date="2015" name="J. Proteomics">
        <title>Unique diversity of the venom peptides from the scorpion Androctonus bicolor revealed by transcriptomic and proteomic analysis.</title>
        <authorList>
            <person name="Zhang L."/>
            <person name="Shi W."/>
            <person name="Zeng X.C."/>
            <person name="Ge F."/>
            <person name="Yang M."/>
            <person name="Nie Y."/>
            <person name="Bao A."/>
            <person name="Wu S."/>
            <person name="E G."/>
        </authorList>
    </citation>
    <scope>NUCLEOTIDE SEQUENCE</scope>
</reference>
<protein>
    <submittedName>
        <fullName evidence="2">Cellular protein AbCp-5</fullName>
    </submittedName>
</protein>
<organism evidence="2">
    <name type="scientific">Androctonus bicolor</name>
    <dbReference type="NCBI Taxonomy" id="748906"/>
    <lineage>
        <taxon>Eukaryota</taxon>
        <taxon>Metazoa</taxon>
        <taxon>Ecdysozoa</taxon>
        <taxon>Arthropoda</taxon>
        <taxon>Chelicerata</taxon>
        <taxon>Arachnida</taxon>
        <taxon>Scorpiones</taxon>
        <taxon>Buthida</taxon>
        <taxon>Buthoidea</taxon>
        <taxon>Buthidae</taxon>
        <taxon>Androctonus</taxon>
    </lineage>
</organism>
<evidence type="ECO:0000313" key="2">
    <source>
        <dbReference type="EMBL" id="AIX87733.1"/>
    </source>
</evidence>
<dbReference type="PROSITE" id="PS51144">
    <property type="entry name" value="ALPHA_CA_2"/>
    <property type="match status" value="1"/>
</dbReference>
<sequence>FVVADTSKVTVQQLERFRQVLRTAPGQPERQLRNNFRPPQPINGRIIESNIRCSNNKNILSRLWDSITSIIG</sequence>
<proteinExistence type="evidence at transcript level"/>
<dbReference type="SUPFAM" id="SSF51069">
    <property type="entry name" value="Carbonic anhydrase"/>
    <property type="match status" value="1"/>
</dbReference>
<dbReference type="InterPro" id="IPR036398">
    <property type="entry name" value="CA_dom_sf"/>
</dbReference>
<evidence type="ECO:0000259" key="1">
    <source>
        <dbReference type="PROSITE" id="PS51144"/>
    </source>
</evidence>
<dbReference type="Pfam" id="PF00194">
    <property type="entry name" value="Carb_anhydrase"/>
    <property type="match status" value="1"/>
</dbReference>
<feature type="non-terminal residue" evidence="2">
    <location>
        <position position="1"/>
    </location>
</feature>
<name>A0A0K0LCJ8_9SCOR</name>
<dbReference type="AlphaFoldDB" id="A0A0K0LCJ8"/>
<accession>A0A0K0LCJ8</accession>
<dbReference type="Gene3D" id="3.10.200.10">
    <property type="entry name" value="Alpha carbonic anhydrase"/>
    <property type="match status" value="1"/>
</dbReference>